<dbReference type="Gene3D" id="3.40.50.200">
    <property type="entry name" value="Peptidase S8/S53 domain"/>
    <property type="match status" value="1"/>
</dbReference>
<comment type="caution">
    <text evidence="11">Lacks conserved residue(s) required for the propagation of feature annotation.</text>
</comment>
<comment type="catalytic activity">
    <reaction evidence="9">
        <text>Release of mature proteins from their proproteins by cleavage of -Arg-Xaa-Yaa-Arg-|-Zaa- bonds, where Xaa can be any amino acid and Yaa is Arg or Lys. Releases albumin, complement component C3 and von Willebrand factor from their respective precursors.</text>
        <dbReference type="EC" id="3.4.21.75"/>
    </reaction>
</comment>
<dbReference type="Gene3D" id="2.60.120.260">
    <property type="entry name" value="Galactose-binding domain-like"/>
    <property type="match status" value="1"/>
</dbReference>
<evidence type="ECO:0000256" key="13">
    <source>
        <dbReference type="SAM" id="Phobius"/>
    </source>
</evidence>
<dbReference type="GO" id="GO:0005802">
    <property type="term" value="C:trans-Golgi network"/>
    <property type="evidence" value="ECO:0007669"/>
    <property type="project" value="TreeGrafter"/>
</dbReference>
<keyword evidence="13" id="KW-1133">Transmembrane helix</keyword>
<evidence type="ECO:0000256" key="8">
    <source>
        <dbReference type="ARBA" id="ARBA00023180"/>
    </source>
</evidence>
<dbReference type="GO" id="GO:0004252">
    <property type="term" value="F:serine-type endopeptidase activity"/>
    <property type="evidence" value="ECO:0007669"/>
    <property type="project" value="UniProtKB-EC"/>
</dbReference>
<dbReference type="InterPro" id="IPR034182">
    <property type="entry name" value="Kexin/furin"/>
</dbReference>
<evidence type="ECO:0000256" key="12">
    <source>
        <dbReference type="SAM" id="MobiDB-lite"/>
    </source>
</evidence>
<dbReference type="SUPFAM" id="SSF52743">
    <property type="entry name" value="Subtilisin-like"/>
    <property type="match status" value="1"/>
</dbReference>
<keyword evidence="2 15" id="KW-0645">Protease</keyword>
<keyword evidence="7" id="KW-0865">Zymogen</keyword>
<comment type="caution">
    <text evidence="15">The sequence shown here is derived from an EMBL/GenBank/DDBJ whole genome shotgun (WGS) entry which is preliminary data.</text>
</comment>
<keyword evidence="13" id="KW-0812">Transmembrane</keyword>
<dbReference type="EC" id="3.4.21.75" evidence="10"/>
<evidence type="ECO:0000256" key="1">
    <source>
        <dbReference type="ARBA" id="ARBA00005325"/>
    </source>
</evidence>
<keyword evidence="8" id="KW-0325">Glycoprotein</keyword>
<dbReference type="PANTHER" id="PTHR42884">
    <property type="entry name" value="PROPROTEIN CONVERTASE SUBTILISIN/KEXIN-RELATED"/>
    <property type="match status" value="1"/>
</dbReference>
<keyword evidence="4" id="KW-0732">Signal</keyword>
<proteinExistence type="inferred from homology"/>
<protein>
    <recommendedName>
        <fullName evidence="10">furin</fullName>
        <ecNumber evidence="10">3.4.21.75</ecNumber>
    </recommendedName>
</protein>
<evidence type="ECO:0000256" key="11">
    <source>
        <dbReference type="PROSITE-ProRule" id="PRU01240"/>
    </source>
</evidence>
<gene>
    <name evidence="15" type="primary">Fur1</name>
    <name evidence="15" type="ORF">FJT64_003520</name>
</gene>
<dbReference type="OrthoDB" id="300641at2759"/>
<dbReference type="InterPro" id="IPR009030">
    <property type="entry name" value="Growth_fac_rcpt_cys_sf"/>
</dbReference>
<dbReference type="CDD" id="cd04059">
    <property type="entry name" value="Peptidases_S8_Protein_convertases_Kexins_Furin-like"/>
    <property type="match status" value="1"/>
</dbReference>
<dbReference type="GO" id="GO:0016486">
    <property type="term" value="P:peptide hormone processing"/>
    <property type="evidence" value="ECO:0007669"/>
    <property type="project" value="TreeGrafter"/>
</dbReference>
<feature type="region of interest" description="Disordered" evidence="12">
    <location>
        <begin position="408"/>
        <end position="477"/>
    </location>
</feature>
<feature type="compositionally biased region" description="Basic and acidic residues" evidence="12">
    <location>
        <begin position="7"/>
        <end position="23"/>
    </location>
</feature>
<reference evidence="15 16" key="1">
    <citation type="submission" date="2019-07" db="EMBL/GenBank/DDBJ databases">
        <title>Draft genome assembly of a fouling barnacle, Amphibalanus amphitrite (Darwin, 1854): The first reference genome for Thecostraca.</title>
        <authorList>
            <person name="Kim W."/>
        </authorList>
    </citation>
    <scope>NUCLEOTIDE SEQUENCE [LARGE SCALE GENOMIC DNA]</scope>
    <source>
        <strain evidence="15">SNU_AA5</strain>
        <tissue evidence="15">Soma without cirri and trophi</tissue>
    </source>
</reference>
<dbReference type="Gene3D" id="2.10.220.10">
    <property type="entry name" value="Hormone Receptor, Insulin-like Growth Factor Receptor 1, Chain A, domain 2"/>
    <property type="match status" value="1"/>
</dbReference>
<dbReference type="InterPro" id="IPR015500">
    <property type="entry name" value="Peptidase_S8_subtilisin-rel"/>
</dbReference>
<keyword evidence="5" id="KW-0378">Hydrolase</keyword>
<dbReference type="SMART" id="SM00261">
    <property type="entry name" value="FU"/>
    <property type="match status" value="2"/>
</dbReference>
<evidence type="ECO:0000313" key="15">
    <source>
        <dbReference type="EMBL" id="KAF0299211.1"/>
    </source>
</evidence>
<evidence type="ECO:0000256" key="3">
    <source>
        <dbReference type="ARBA" id="ARBA00022685"/>
    </source>
</evidence>
<evidence type="ECO:0000256" key="2">
    <source>
        <dbReference type="ARBA" id="ARBA00022670"/>
    </source>
</evidence>
<feature type="domain" description="P/Homo B" evidence="14">
    <location>
        <begin position="274"/>
        <end position="405"/>
    </location>
</feature>
<dbReference type="EMBL" id="VIIS01001383">
    <property type="protein sequence ID" value="KAF0299211.1"/>
    <property type="molecule type" value="Genomic_DNA"/>
</dbReference>
<dbReference type="PRINTS" id="PR00723">
    <property type="entry name" value="SUBTILISIN"/>
</dbReference>
<evidence type="ECO:0000256" key="9">
    <source>
        <dbReference type="ARBA" id="ARBA00035756"/>
    </source>
</evidence>
<organism evidence="15 16">
    <name type="scientific">Amphibalanus amphitrite</name>
    <name type="common">Striped barnacle</name>
    <name type="synonym">Balanus amphitrite</name>
    <dbReference type="NCBI Taxonomy" id="1232801"/>
    <lineage>
        <taxon>Eukaryota</taxon>
        <taxon>Metazoa</taxon>
        <taxon>Ecdysozoa</taxon>
        <taxon>Arthropoda</taxon>
        <taxon>Crustacea</taxon>
        <taxon>Multicrustacea</taxon>
        <taxon>Cirripedia</taxon>
        <taxon>Thoracica</taxon>
        <taxon>Thoracicalcarea</taxon>
        <taxon>Balanomorpha</taxon>
        <taxon>Balanoidea</taxon>
        <taxon>Balanidae</taxon>
        <taxon>Amphibalaninae</taxon>
        <taxon>Amphibalanus</taxon>
    </lineage>
</organism>
<dbReference type="InterPro" id="IPR006212">
    <property type="entry name" value="Furin_repeat"/>
</dbReference>
<keyword evidence="16" id="KW-1185">Reference proteome</keyword>
<evidence type="ECO:0000256" key="4">
    <source>
        <dbReference type="ARBA" id="ARBA00022729"/>
    </source>
</evidence>
<dbReference type="Pfam" id="PF00082">
    <property type="entry name" value="Peptidase_S8"/>
    <property type="match status" value="1"/>
</dbReference>
<feature type="region of interest" description="Disordered" evidence="12">
    <location>
        <begin position="494"/>
        <end position="527"/>
    </location>
</feature>
<dbReference type="SUPFAM" id="SSF57184">
    <property type="entry name" value="Growth factor receptor domain"/>
    <property type="match status" value="1"/>
</dbReference>
<dbReference type="PROSITE" id="PS00137">
    <property type="entry name" value="SUBTILASE_HIS"/>
    <property type="match status" value="1"/>
</dbReference>
<comment type="similarity">
    <text evidence="1">Belongs to the peptidase S8 family. Furin subfamily.</text>
</comment>
<evidence type="ECO:0000313" key="16">
    <source>
        <dbReference type="Proteomes" id="UP000440578"/>
    </source>
</evidence>
<feature type="transmembrane region" description="Helical" evidence="13">
    <location>
        <begin position="622"/>
        <end position="645"/>
    </location>
</feature>
<accession>A0A6A4WBB7</accession>
<keyword evidence="13" id="KW-0472">Membrane</keyword>
<dbReference type="PANTHER" id="PTHR42884:SF3">
    <property type="entry name" value="FURIN-LIKE PROTEASE 1, ISOFORMS 1_1-X_2"/>
    <property type="match status" value="1"/>
</dbReference>
<dbReference type="GO" id="GO:0000139">
    <property type="term" value="C:Golgi membrane"/>
    <property type="evidence" value="ECO:0007669"/>
    <property type="project" value="TreeGrafter"/>
</dbReference>
<dbReference type="InterPro" id="IPR008979">
    <property type="entry name" value="Galactose-bd-like_sf"/>
</dbReference>
<dbReference type="InterPro" id="IPR023828">
    <property type="entry name" value="Peptidase_S8_Ser-AS"/>
</dbReference>
<sequence>MASYDVNGHDPDPQPRYDLNDSNRHGTRCAGEVAGVANNSLCAVGVAFEANIGGVRMLDGEVTDAVEARSLGLNQNHIDIYSASWGPDDDGETVDGPGELAKRAFKEGIVNGRNGKGSIFVWASGNGGRELDNCNCDGYTNSLWTLSISSATENGDVPWYSEACSSTLATTYSSGSSLEKQIVTTDLHRGCTATHTGTSASAPLAAGICALALQVNQDLTWRDMQHIVVRTARRANLRAADWVTNGVGRNVSHSFGYGLMDATAMVNLARTWRPVPEQRKCETPSAHVDKLVPSHSKVVLTLTVNSCEGVNYMEHVQARISLDATRRGDIKIFLTSPAGTTSTLLDKRPHDSSRAGFKEWPFMTTHNWDESPLGTWSLEVHNDGRYTGEVVLAHWTLVTLGVPYNPNAGRPAATAPPPPRPGVHVRHSEKRREQQQKQQQQGRAAFRPALSGSGGGGRRPEPRPPPPPPGRRRGHQSATVSDWTLVMFGTEVEAGTAPPAQPPQPPPTSSTERSAAAPTTALPPRLPGCLRANTSASLCLECEHGRLLSEGACVTDCPPGRYADRDRAACQPCHYTCAECGGPNDYQCSGCHGDATLTSGPLGARSCLNTELLERARAADRWYGGVLTVIVLLALALLVVGLLFWRQRRERASGYRALPVGYLAAGGGYTDAEPTSNGKPAANFVTVVQPPGAPPPPAAQTQLDLVAEVEDFDSSGEESSLLGSAHS</sequence>
<dbReference type="InterPro" id="IPR022398">
    <property type="entry name" value="Peptidase_S8_His-AS"/>
</dbReference>
<evidence type="ECO:0000256" key="5">
    <source>
        <dbReference type="ARBA" id="ARBA00022801"/>
    </source>
</evidence>
<dbReference type="Pfam" id="PF01483">
    <property type="entry name" value="P_proprotein"/>
    <property type="match status" value="1"/>
</dbReference>
<dbReference type="PROSITE" id="PS00138">
    <property type="entry name" value="SUBTILASE_SER"/>
    <property type="match status" value="1"/>
</dbReference>
<evidence type="ECO:0000256" key="6">
    <source>
        <dbReference type="ARBA" id="ARBA00022825"/>
    </source>
</evidence>
<dbReference type="InterPro" id="IPR036852">
    <property type="entry name" value="Peptidase_S8/S53_dom_sf"/>
</dbReference>
<dbReference type="Proteomes" id="UP000440578">
    <property type="component" value="Unassembled WGS sequence"/>
</dbReference>
<keyword evidence="3" id="KW-0165">Cleavage on pair of basic residues</keyword>
<evidence type="ECO:0000256" key="10">
    <source>
        <dbReference type="ARBA" id="ARBA00038993"/>
    </source>
</evidence>
<feature type="region of interest" description="Disordered" evidence="12">
    <location>
        <begin position="1"/>
        <end position="23"/>
    </location>
</feature>
<dbReference type="PROSITE" id="PS51892">
    <property type="entry name" value="SUBTILASE"/>
    <property type="match status" value="1"/>
</dbReference>
<evidence type="ECO:0000256" key="7">
    <source>
        <dbReference type="ARBA" id="ARBA00023145"/>
    </source>
</evidence>
<evidence type="ECO:0000259" key="14">
    <source>
        <dbReference type="PROSITE" id="PS51829"/>
    </source>
</evidence>
<dbReference type="SUPFAM" id="SSF49785">
    <property type="entry name" value="Galactose-binding domain-like"/>
    <property type="match status" value="1"/>
</dbReference>
<dbReference type="InterPro" id="IPR000209">
    <property type="entry name" value="Peptidase_S8/S53_dom"/>
</dbReference>
<feature type="compositionally biased region" description="Pro residues" evidence="12">
    <location>
        <begin position="499"/>
        <end position="508"/>
    </location>
</feature>
<dbReference type="FunFam" id="3.40.50.200:FF:000001">
    <property type="entry name" value="Furin 2, isoform B"/>
    <property type="match status" value="1"/>
</dbReference>
<dbReference type="AlphaFoldDB" id="A0A6A4WBB7"/>
<keyword evidence="6" id="KW-0720">Serine protease</keyword>
<dbReference type="PROSITE" id="PS51829">
    <property type="entry name" value="P_HOMO_B"/>
    <property type="match status" value="1"/>
</dbReference>
<dbReference type="InterPro" id="IPR002884">
    <property type="entry name" value="P_dom"/>
</dbReference>
<name>A0A6A4WBB7_AMPAM</name>
<dbReference type="CDD" id="cd00064">
    <property type="entry name" value="FU"/>
    <property type="match status" value="1"/>
</dbReference>
<dbReference type="FunFam" id="2.60.120.260:FF:000020">
    <property type="entry name" value="neuroendocrine convertase 2"/>
    <property type="match status" value="1"/>
</dbReference>